<feature type="region of interest" description="Disordered" evidence="1">
    <location>
        <begin position="143"/>
        <end position="185"/>
    </location>
</feature>
<gene>
    <name evidence="2" type="ORF">ACJIZ3_025644</name>
</gene>
<name>A0ABD3TYI7_9LAMI</name>
<dbReference type="PANTHER" id="PTHR33167">
    <property type="entry name" value="TRANSCRIPTION FACTOR, PUTATIVE (DUF863)-RELATED"/>
    <property type="match status" value="1"/>
</dbReference>
<evidence type="ECO:0000313" key="3">
    <source>
        <dbReference type="Proteomes" id="UP001634393"/>
    </source>
</evidence>
<dbReference type="EMBL" id="JBJXBP010000003">
    <property type="protein sequence ID" value="KAL3841053.1"/>
    <property type="molecule type" value="Genomic_DNA"/>
</dbReference>
<dbReference type="AlphaFoldDB" id="A0ABD3TYI7"/>
<sequence>MDRMLESKKIDSMKQTMLMHEQIFKKQVQELHRLYDVQKKLMHELKNAITRKKEIIISQAFCAKEDPREHSSCSGMPIKFDIEIPSEEKKDLESRDEETDVEVELTLSIGHCTRKKRSKSHLDYSNTLLPDFDQSNKVGELGFSSMRVHEGEEEYGEPSSIVSSSSVHKNSQPHWLREDLSLNKT</sequence>
<dbReference type="PANTHER" id="PTHR33167:SF4">
    <property type="entry name" value="TRANSCRIPTION FACTOR, PUTATIVE (DUF863)-RELATED"/>
    <property type="match status" value="1"/>
</dbReference>
<comment type="caution">
    <text evidence="2">The sequence shown here is derived from an EMBL/GenBank/DDBJ whole genome shotgun (WGS) entry which is preliminary data.</text>
</comment>
<keyword evidence="3" id="KW-1185">Reference proteome</keyword>
<dbReference type="Proteomes" id="UP001634393">
    <property type="component" value="Unassembled WGS sequence"/>
</dbReference>
<accession>A0ABD3TYI7</accession>
<reference evidence="2 3" key="1">
    <citation type="submission" date="2024-12" db="EMBL/GenBank/DDBJ databases">
        <title>The unique morphological basis and parallel evolutionary history of personate flowers in Penstemon.</title>
        <authorList>
            <person name="Depatie T.H."/>
            <person name="Wessinger C.A."/>
        </authorList>
    </citation>
    <scope>NUCLEOTIDE SEQUENCE [LARGE SCALE GENOMIC DNA]</scope>
    <source>
        <strain evidence="2">WTNN_2</strain>
        <tissue evidence="2">Leaf</tissue>
    </source>
</reference>
<organism evidence="2 3">
    <name type="scientific">Penstemon smallii</name>
    <dbReference type="NCBI Taxonomy" id="265156"/>
    <lineage>
        <taxon>Eukaryota</taxon>
        <taxon>Viridiplantae</taxon>
        <taxon>Streptophyta</taxon>
        <taxon>Embryophyta</taxon>
        <taxon>Tracheophyta</taxon>
        <taxon>Spermatophyta</taxon>
        <taxon>Magnoliopsida</taxon>
        <taxon>eudicotyledons</taxon>
        <taxon>Gunneridae</taxon>
        <taxon>Pentapetalae</taxon>
        <taxon>asterids</taxon>
        <taxon>lamiids</taxon>
        <taxon>Lamiales</taxon>
        <taxon>Plantaginaceae</taxon>
        <taxon>Cheloneae</taxon>
        <taxon>Penstemon</taxon>
    </lineage>
</organism>
<evidence type="ECO:0000256" key="1">
    <source>
        <dbReference type="SAM" id="MobiDB-lite"/>
    </source>
</evidence>
<evidence type="ECO:0000313" key="2">
    <source>
        <dbReference type="EMBL" id="KAL3841053.1"/>
    </source>
</evidence>
<protein>
    <submittedName>
        <fullName evidence="2">Uncharacterized protein</fullName>
    </submittedName>
</protein>
<proteinExistence type="predicted"/>
<feature type="compositionally biased region" description="Basic and acidic residues" evidence="1">
    <location>
        <begin position="175"/>
        <end position="185"/>
    </location>
</feature>